<evidence type="ECO:0000313" key="3">
    <source>
        <dbReference type="Proteomes" id="UP000283634"/>
    </source>
</evidence>
<dbReference type="Proteomes" id="UP000283634">
    <property type="component" value="Unassembled WGS sequence"/>
</dbReference>
<dbReference type="RefSeq" id="XP_029233048.1">
    <property type="nucleotide sequence ID" value="XM_029387112.1"/>
</dbReference>
<reference evidence="2 3" key="1">
    <citation type="journal article" date="2018" name="BMC Genomics">
        <title>Genomic comparison of Trypanosoma conorhini and Trypanosoma rangeli to Trypanosoma cruzi strains of high and low virulence.</title>
        <authorList>
            <person name="Bradwell K.R."/>
            <person name="Koparde V.N."/>
            <person name="Matveyev A.V."/>
            <person name="Serrano M.G."/>
            <person name="Alves J.M."/>
            <person name="Parikh H."/>
            <person name="Huang B."/>
            <person name="Lee V."/>
            <person name="Espinosa-Alvarez O."/>
            <person name="Ortiz P.A."/>
            <person name="Costa-Martins A.G."/>
            <person name="Teixeira M.M."/>
            <person name="Buck G.A."/>
        </authorList>
    </citation>
    <scope>NUCLEOTIDE SEQUENCE [LARGE SCALE GENOMIC DNA]</scope>
    <source>
        <strain evidence="2 3">AM80</strain>
    </source>
</reference>
<sequence>MTLETFTPPLFGLFLFCRTLLQSTLLRSFGVMHAANHDGIADGAIVRLWYVLRLPIHKRGTAKRWAVVPRLRAVAGAGLAATPTWRAAVAPGGDCTCKTATA</sequence>
<dbReference type="EMBL" id="MKGL01001009">
    <property type="protein sequence ID" value="RNE94927.1"/>
    <property type="molecule type" value="Genomic_DNA"/>
</dbReference>
<name>A0A422MNZ8_TRYRA</name>
<comment type="caution">
    <text evidence="2">The sequence shown here is derived from an EMBL/GenBank/DDBJ whole genome shotgun (WGS) entry which is preliminary data.</text>
</comment>
<dbReference type="GeneID" id="40334429"/>
<accession>A0A422MNZ8</accession>
<protein>
    <recommendedName>
        <fullName evidence="4">Secreted protein</fullName>
    </recommendedName>
</protein>
<feature type="signal peptide" evidence="1">
    <location>
        <begin position="1"/>
        <end position="23"/>
    </location>
</feature>
<keyword evidence="1" id="KW-0732">Signal</keyword>
<evidence type="ECO:0000313" key="2">
    <source>
        <dbReference type="EMBL" id="RNE94927.1"/>
    </source>
</evidence>
<evidence type="ECO:0000256" key="1">
    <source>
        <dbReference type="SAM" id="SignalP"/>
    </source>
</evidence>
<proteinExistence type="predicted"/>
<keyword evidence="3" id="KW-1185">Reference proteome</keyword>
<organism evidence="2 3">
    <name type="scientific">Trypanosoma rangeli</name>
    <dbReference type="NCBI Taxonomy" id="5698"/>
    <lineage>
        <taxon>Eukaryota</taxon>
        <taxon>Discoba</taxon>
        <taxon>Euglenozoa</taxon>
        <taxon>Kinetoplastea</taxon>
        <taxon>Metakinetoplastina</taxon>
        <taxon>Trypanosomatida</taxon>
        <taxon>Trypanosomatidae</taxon>
        <taxon>Trypanosoma</taxon>
        <taxon>Herpetosoma</taxon>
    </lineage>
</organism>
<gene>
    <name evidence="2" type="ORF">TraAM80_10496</name>
</gene>
<dbReference type="AlphaFoldDB" id="A0A422MNZ8"/>
<feature type="chain" id="PRO_5019356352" description="Secreted protein" evidence="1">
    <location>
        <begin position="24"/>
        <end position="102"/>
    </location>
</feature>
<evidence type="ECO:0008006" key="4">
    <source>
        <dbReference type="Google" id="ProtNLM"/>
    </source>
</evidence>